<evidence type="ECO:0000256" key="1">
    <source>
        <dbReference type="ARBA" id="ARBA00022679"/>
    </source>
</evidence>
<evidence type="ECO:0000313" key="4">
    <source>
        <dbReference type="EMBL" id="GAA2379671.1"/>
    </source>
</evidence>
<evidence type="ECO:0000259" key="3">
    <source>
        <dbReference type="Pfam" id="PF13427"/>
    </source>
</evidence>
<evidence type="ECO:0000313" key="5">
    <source>
        <dbReference type="Proteomes" id="UP001501444"/>
    </source>
</evidence>
<protein>
    <recommendedName>
        <fullName evidence="3">Adenylyltransferase AadA C-terminal domain-containing protein</fullName>
    </recommendedName>
</protein>
<dbReference type="InterPro" id="IPR025184">
    <property type="entry name" value="AadA_C"/>
</dbReference>
<sequence length="75" mass="8109">MLGLARLRYTMQTGAITSKTAAAGHALQVSPASHHRILEEALRLRRADGPPRSRSRPARARDAAAYMRAAATDLT</sequence>
<evidence type="ECO:0000256" key="2">
    <source>
        <dbReference type="SAM" id="MobiDB-lite"/>
    </source>
</evidence>
<dbReference type="EMBL" id="BAAARV010000086">
    <property type="protein sequence ID" value="GAA2379671.1"/>
    <property type="molecule type" value="Genomic_DNA"/>
</dbReference>
<dbReference type="Proteomes" id="UP001501444">
    <property type="component" value="Unassembled WGS sequence"/>
</dbReference>
<name>A0ABP5UIL4_9ACTN</name>
<reference evidence="5" key="1">
    <citation type="journal article" date="2019" name="Int. J. Syst. Evol. Microbiol.">
        <title>The Global Catalogue of Microorganisms (GCM) 10K type strain sequencing project: providing services to taxonomists for standard genome sequencing and annotation.</title>
        <authorList>
            <consortium name="The Broad Institute Genomics Platform"/>
            <consortium name="The Broad Institute Genome Sequencing Center for Infectious Disease"/>
            <person name="Wu L."/>
            <person name="Ma J."/>
        </authorList>
    </citation>
    <scope>NUCLEOTIDE SEQUENCE [LARGE SCALE GENOMIC DNA]</scope>
    <source>
        <strain evidence="5">JCM 3272</strain>
    </source>
</reference>
<feature type="region of interest" description="Disordered" evidence="2">
    <location>
        <begin position="46"/>
        <end position="75"/>
    </location>
</feature>
<organism evidence="4 5">
    <name type="scientific">Dactylosporangium salmoneum</name>
    <dbReference type="NCBI Taxonomy" id="53361"/>
    <lineage>
        <taxon>Bacteria</taxon>
        <taxon>Bacillati</taxon>
        <taxon>Actinomycetota</taxon>
        <taxon>Actinomycetes</taxon>
        <taxon>Micromonosporales</taxon>
        <taxon>Micromonosporaceae</taxon>
        <taxon>Dactylosporangium</taxon>
    </lineage>
</organism>
<dbReference type="RefSeq" id="WP_344618481.1">
    <property type="nucleotide sequence ID" value="NZ_BAAARV010000086.1"/>
</dbReference>
<gene>
    <name evidence="4" type="ORF">GCM10010170_086500</name>
</gene>
<feature type="domain" description="Adenylyltransferase AadA C-terminal" evidence="3">
    <location>
        <begin position="2"/>
        <end position="69"/>
    </location>
</feature>
<feature type="compositionally biased region" description="Low complexity" evidence="2">
    <location>
        <begin position="63"/>
        <end position="75"/>
    </location>
</feature>
<keyword evidence="1" id="KW-0808">Transferase</keyword>
<proteinExistence type="predicted"/>
<comment type="caution">
    <text evidence="4">The sequence shown here is derived from an EMBL/GenBank/DDBJ whole genome shotgun (WGS) entry which is preliminary data.</text>
</comment>
<accession>A0ABP5UIL4</accession>
<dbReference type="Pfam" id="PF13427">
    <property type="entry name" value="AadA_C"/>
    <property type="match status" value="1"/>
</dbReference>
<keyword evidence="5" id="KW-1185">Reference proteome</keyword>